<name>A0A9Q0WU46_9ROSI</name>
<keyword evidence="2" id="KW-0633">Potassium transport</keyword>
<evidence type="ECO:0000313" key="6">
    <source>
        <dbReference type="EMBL" id="KAJ6772551.1"/>
    </source>
</evidence>
<dbReference type="GO" id="GO:0006885">
    <property type="term" value="P:regulation of pH"/>
    <property type="evidence" value="ECO:0007669"/>
    <property type="project" value="TreeGrafter"/>
</dbReference>
<protein>
    <submittedName>
        <fullName evidence="6">CATION/H + ANTIPORTER</fullName>
    </submittedName>
</protein>
<evidence type="ECO:0000256" key="1">
    <source>
        <dbReference type="ARBA" id="ARBA00022448"/>
    </source>
</evidence>
<keyword evidence="4" id="KW-0406">Ion transport</keyword>
<dbReference type="PANTHER" id="PTHR32468:SF22">
    <property type="entry name" value="CATION_H(+) ANTIPORTER 3-LIKE"/>
    <property type="match status" value="1"/>
</dbReference>
<feature type="domain" description="Cation/H(+) antiporter C-terminal" evidence="5">
    <location>
        <begin position="31"/>
        <end position="125"/>
    </location>
</feature>
<dbReference type="AlphaFoldDB" id="A0A9Q0WU46"/>
<keyword evidence="3" id="KW-0630">Potassium</keyword>
<gene>
    <name evidence="6" type="ORF">OIU74_018715</name>
</gene>
<reference evidence="6" key="1">
    <citation type="submission" date="2022-11" db="EMBL/GenBank/DDBJ databases">
        <authorList>
            <person name="Hyden B.L."/>
            <person name="Feng K."/>
            <person name="Yates T."/>
            <person name="Jawdy S."/>
            <person name="Smart L.B."/>
            <person name="Muchero W."/>
        </authorList>
    </citation>
    <scope>NUCLEOTIDE SEQUENCE</scope>
    <source>
        <tissue evidence="6">Shoot tip</tissue>
    </source>
</reference>
<evidence type="ECO:0000259" key="5">
    <source>
        <dbReference type="Pfam" id="PF23259"/>
    </source>
</evidence>
<dbReference type="PANTHER" id="PTHR32468">
    <property type="entry name" value="CATION/H + ANTIPORTER"/>
    <property type="match status" value="1"/>
</dbReference>
<evidence type="ECO:0000313" key="7">
    <source>
        <dbReference type="Proteomes" id="UP001151752"/>
    </source>
</evidence>
<dbReference type="GO" id="GO:0012505">
    <property type="term" value="C:endomembrane system"/>
    <property type="evidence" value="ECO:0007669"/>
    <property type="project" value="TreeGrafter"/>
</dbReference>
<organism evidence="6 7">
    <name type="scientific">Salix koriyanagi</name>
    <dbReference type="NCBI Taxonomy" id="2511006"/>
    <lineage>
        <taxon>Eukaryota</taxon>
        <taxon>Viridiplantae</taxon>
        <taxon>Streptophyta</taxon>
        <taxon>Embryophyta</taxon>
        <taxon>Tracheophyta</taxon>
        <taxon>Spermatophyta</taxon>
        <taxon>Magnoliopsida</taxon>
        <taxon>eudicotyledons</taxon>
        <taxon>Gunneridae</taxon>
        <taxon>Pentapetalae</taxon>
        <taxon>rosids</taxon>
        <taxon>fabids</taxon>
        <taxon>Malpighiales</taxon>
        <taxon>Salicaceae</taxon>
        <taxon>Saliceae</taxon>
        <taxon>Salix</taxon>
    </lineage>
</organism>
<accession>A0A9Q0WU46</accession>
<dbReference type="GO" id="GO:0006813">
    <property type="term" value="P:potassium ion transport"/>
    <property type="evidence" value="ECO:0007669"/>
    <property type="project" value="UniProtKB-KW"/>
</dbReference>
<keyword evidence="1" id="KW-0813">Transport</keyword>
<sequence length="135" mass="14889">MAGRSGVHLTVMRFITPTTEQVYHDWDYMLNSEFLRILKLGVSESGSINYVEETVRDGADTSSIIKSMVGGYDLILAGRRHQTEPQALSGLSEWMDLQELGPIGDLLSSEDITSSISVLVVQQQIMKASHSSTLN</sequence>
<dbReference type="InterPro" id="IPR057290">
    <property type="entry name" value="CHX17_C"/>
</dbReference>
<dbReference type="Pfam" id="PF23259">
    <property type="entry name" value="CHX17_C"/>
    <property type="match status" value="1"/>
</dbReference>
<dbReference type="Proteomes" id="UP001151752">
    <property type="component" value="Chromosome 10"/>
</dbReference>
<evidence type="ECO:0000256" key="2">
    <source>
        <dbReference type="ARBA" id="ARBA00022538"/>
    </source>
</evidence>
<dbReference type="InterPro" id="IPR050794">
    <property type="entry name" value="CPA2_transporter"/>
</dbReference>
<evidence type="ECO:0000256" key="4">
    <source>
        <dbReference type="ARBA" id="ARBA00023065"/>
    </source>
</evidence>
<reference evidence="6" key="2">
    <citation type="journal article" date="2023" name="Int. J. Mol. Sci.">
        <title>De Novo Assembly and Annotation of 11 Diverse Shrub Willow (Salix) Genomes Reveals Novel Gene Organization in Sex-Linked Regions.</title>
        <authorList>
            <person name="Hyden B."/>
            <person name="Feng K."/>
            <person name="Yates T.B."/>
            <person name="Jawdy S."/>
            <person name="Cereghino C."/>
            <person name="Smart L.B."/>
            <person name="Muchero W."/>
        </authorList>
    </citation>
    <scope>NUCLEOTIDE SEQUENCE</scope>
    <source>
        <tissue evidence="6">Shoot tip</tissue>
    </source>
</reference>
<proteinExistence type="predicted"/>
<dbReference type="EMBL" id="JAPFFM010000002">
    <property type="protein sequence ID" value="KAJ6772551.1"/>
    <property type="molecule type" value="Genomic_DNA"/>
</dbReference>
<dbReference type="GO" id="GO:0098662">
    <property type="term" value="P:inorganic cation transmembrane transport"/>
    <property type="evidence" value="ECO:0007669"/>
    <property type="project" value="TreeGrafter"/>
</dbReference>
<comment type="caution">
    <text evidence="6">The sequence shown here is derived from an EMBL/GenBank/DDBJ whole genome shotgun (WGS) entry which is preliminary data.</text>
</comment>
<keyword evidence="7" id="KW-1185">Reference proteome</keyword>
<evidence type="ECO:0000256" key="3">
    <source>
        <dbReference type="ARBA" id="ARBA00022958"/>
    </source>
</evidence>